<keyword evidence="2" id="KW-1185">Reference proteome</keyword>
<dbReference type="AlphaFoldDB" id="A0A081P2J3"/>
<protein>
    <submittedName>
        <fullName evidence="1">Uncharacterized protein</fullName>
    </submittedName>
</protein>
<evidence type="ECO:0000313" key="2">
    <source>
        <dbReference type="Proteomes" id="UP000028123"/>
    </source>
</evidence>
<accession>A0A081P2J3</accession>
<gene>
    <name evidence="1" type="ORF">ET33_06020</name>
</gene>
<dbReference type="EMBL" id="JNVM01000013">
    <property type="protein sequence ID" value="KEQ24916.1"/>
    <property type="molecule type" value="Genomic_DNA"/>
</dbReference>
<comment type="caution">
    <text evidence="1">The sequence shown here is derived from an EMBL/GenBank/DDBJ whole genome shotgun (WGS) entry which is preliminary data.</text>
</comment>
<reference evidence="1 2" key="1">
    <citation type="submission" date="2014-06" db="EMBL/GenBank/DDBJ databases">
        <title>Draft genome sequence of Paenibacillus sp. MSt1.</title>
        <authorList>
            <person name="Aw Y.K."/>
            <person name="Ong K.S."/>
            <person name="Gan H.M."/>
            <person name="Lee S.M."/>
        </authorList>
    </citation>
    <scope>NUCLEOTIDE SEQUENCE [LARGE SCALE GENOMIC DNA]</scope>
    <source>
        <strain evidence="1 2">MSt1</strain>
    </source>
</reference>
<evidence type="ECO:0000313" key="1">
    <source>
        <dbReference type="EMBL" id="KEQ24916.1"/>
    </source>
</evidence>
<dbReference type="eggNOG" id="ENOG5033X5X">
    <property type="taxonomic scope" value="Bacteria"/>
</dbReference>
<dbReference type="RefSeq" id="WP_036684062.1">
    <property type="nucleotide sequence ID" value="NZ_JNVM01000013.1"/>
</dbReference>
<dbReference type="Proteomes" id="UP000028123">
    <property type="component" value="Unassembled WGS sequence"/>
</dbReference>
<proteinExistence type="predicted"/>
<dbReference type="OrthoDB" id="2187337at2"/>
<organism evidence="1 2">
    <name type="scientific">Paenibacillus tyrfis</name>
    <dbReference type="NCBI Taxonomy" id="1501230"/>
    <lineage>
        <taxon>Bacteria</taxon>
        <taxon>Bacillati</taxon>
        <taxon>Bacillota</taxon>
        <taxon>Bacilli</taxon>
        <taxon>Bacillales</taxon>
        <taxon>Paenibacillaceae</taxon>
        <taxon>Paenibacillus</taxon>
    </lineage>
</organism>
<sequence>MHDNEKTLDDFIWEDFKSLMNNPLLFNSYIDYFLILVDWIKKHKSDLKYSVYWNRLGPILDVDINDYISKEPEILLNQEPKRMFSLKPDTVDSFVMRLCDTLWDLVKLRSGKDCPRCKDDELNYVVAEVLKTTEKKLILECDTCGRALNIDGTEWSDGVAVIYPANEITVNKYLGAN</sequence>
<name>A0A081P2J3_9BACL</name>